<dbReference type="InterPro" id="IPR036199">
    <property type="entry name" value="Gp10_sf"/>
</dbReference>
<dbReference type="Gene3D" id="3.30.1350.20">
    <property type="entry name" value="Bacteriophage PHI-29 conector. Domain 3"/>
    <property type="match status" value="1"/>
</dbReference>
<evidence type="ECO:0000313" key="1">
    <source>
        <dbReference type="EMBL" id="UVF60418.1"/>
    </source>
</evidence>
<accession>A0A976U7J8</accession>
<dbReference type="RefSeq" id="YP_010755018.1">
    <property type="nucleotide sequence ID" value="NC_073467.1"/>
</dbReference>
<gene>
    <name evidence="1" type="primary">10</name>
    <name evidence="1" type="ORF">SEA_PINEAPPLEPIZZA_10</name>
</gene>
<name>A0A976U7J8_9CAUD</name>
<dbReference type="InterPro" id="IPR008016">
    <property type="entry name" value="Gp10"/>
</dbReference>
<protein>
    <submittedName>
        <fullName evidence="1">Portal protein</fullName>
    </submittedName>
</protein>
<keyword evidence="2" id="KW-1185">Reference proteome</keyword>
<evidence type="ECO:0000313" key="2">
    <source>
        <dbReference type="Proteomes" id="UP001059969"/>
    </source>
</evidence>
<reference evidence="1" key="1">
    <citation type="submission" date="2022-06" db="EMBL/GenBank/DDBJ databases">
        <authorList>
            <person name="Butura J."/>
            <person name="LaBianca K."/>
            <person name="McKnight A."/>
            <person name="Pan K."/>
            <person name="Whelan S."/>
            <person name="Laramee A."/>
            <person name="Rocheleau J.M."/>
            <person name="Chien P."/>
            <person name="Garlena R.A."/>
            <person name="Russell D.A."/>
            <person name="Jacobs-Sera D."/>
            <person name="Hatfull G.F."/>
        </authorList>
    </citation>
    <scope>NUCLEOTIDE SEQUENCE</scope>
</reference>
<dbReference type="Proteomes" id="UP001059969">
    <property type="component" value="Segment"/>
</dbReference>
<dbReference type="Pfam" id="PF05352">
    <property type="entry name" value="Phage_connector"/>
    <property type="match status" value="1"/>
</dbReference>
<dbReference type="EMBL" id="ON724010">
    <property type="protein sequence ID" value="UVF60418.1"/>
    <property type="molecule type" value="Genomic_DNA"/>
</dbReference>
<dbReference type="SUPFAM" id="SSF56826">
    <property type="entry name" value="Upper collar protein gp10 (connector protein)"/>
    <property type="match status" value="1"/>
</dbReference>
<dbReference type="Gene3D" id="2.40.500.10">
    <property type="entry name" value="Upper collar protein gp10 (connector protein)"/>
    <property type="match status" value="1"/>
</dbReference>
<dbReference type="KEGG" id="vg:80019625"/>
<dbReference type="GeneID" id="80019625"/>
<proteinExistence type="predicted"/>
<dbReference type="Gene3D" id="1.10.246.30">
    <property type="match status" value="1"/>
</dbReference>
<organism evidence="1 2">
    <name type="scientific">Microbacterium phage PineapplePizza</name>
    <dbReference type="NCBI Taxonomy" id="2927268"/>
    <lineage>
        <taxon>Viruses</taxon>
        <taxon>Duplodnaviria</taxon>
        <taxon>Heunggongvirae</taxon>
        <taxon>Uroviricota</taxon>
        <taxon>Caudoviricetes</taxon>
        <taxon>Amherstvirus</taxon>
        <taxon>Amherstvirus pineapplepizza</taxon>
    </lineage>
</organism>
<sequence>MKTDYVKELMGQALTGVGAQFIANYADNDHRVQYAENYRALAEMARSRFEWTGLPDTVSSRYIEKALFEYGTVVFFRDSPETTNAFFALRGNGYGRKNMYDEFTRFQITAPNFKSKRVTTDEAVPVYSNASRVSDTTLCALYADRLTELDVTFDVNAEQVRRTRIIVSDANERLTDENINDAVRRGVPFVTLARDLDPRKFAAFDMGVEPKNLIDLHIARQRIWADIMTRLGIDNANQDKKERLVSDEVDSNNAQIGALRQSPLDERKEAVKLIKRRWPDEFADLDVRYRQMTVDVGSEATMQGAARSEGVGEA</sequence>